<evidence type="ECO:0000313" key="1">
    <source>
        <dbReference type="EMBL" id="QKW49057.1"/>
    </source>
</evidence>
<dbReference type="AlphaFoldDB" id="A0A7H8N3G3"/>
<evidence type="ECO:0000313" key="2">
    <source>
        <dbReference type="Proteomes" id="UP000509303"/>
    </source>
</evidence>
<dbReference type="RefSeq" id="WP_176160789.1">
    <property type="nucleotide sequence ID" value="NZ_CP054929.1"/>
</dbReference>
<reference evidence="1 2" key="1">
    <citation type="submission" date="2020-06" db="EMBL/GenBank/DDBJ databases">
        <title>Genome mining for natural products.</title>
        <authorList>
            <person name="Zhang B."/>
            <person name="Shi J."/>
            <person name="Ge H."/>
        </authorList>
    </citation>
    <scope>NUCLEOTIDE SEQUENCE [LARGE SCALE GENOMIC DNA]</scope>
    <source>
        <strain evidence="1 2">NA00687</strain>
    </source>
</reference>
<dbReference type="EMBL" id="CP054929">
    <property type="protein sequence ID" value="QKW49057.1"/>
    <property type="molecule type" value="Genomic_DNA"/>
</dbReference>
<protein>
    <submittedName>
        <fullName evidence="1">DUF4097 family beta strand repeat protein</fullName>
    </submittedName>
</protein>
<proteinExistence type="predicted"/>
<name>A0A7H8N3G3_9ACTN</name>
<organism evidence="1 2">
    <name type="scientific">Streptomyces buecherae</name>
    <dbReference type="NCBI Taxonomy" id="2763006"/>
    <lineage>
        <taxon>Bacteria</taxon>
        <taxon>Bacillati</taxon>
        <taxon>Actinomycetota</taxon>
        <taxon>Actinomycetes</taxon>
        <taxon>Kitasatosporales</taxon>
        <taxon>Streptomycetaceae</taxon>
        <taxon>Streptomyces</taxon>
    </lineage>
</organism>
<dbReference type="Proteomes" id="UP000509303">
    <property type="component" value="Chromosome"/>
</dbReference>
<keyword evidence="2" id="KW-1185">Reference proteome</keyword>
<gene>
    <name evidence="1" type="ORF">HUT08_05325</name>
</gene>
<sequence length="278" mass="28949">MPEFDTPEPISVTIEGDFGDTRVTAGKRAVTVVEVLPDNGAEENDVRAAQQTKVTYANGTLLVKGPKRRSLFGRTGTLDMTIELPAGSHVQGGMAVGDVICEGRFGHCDLKVSVGDIRVGEAERAHLTTGLGDITVDRVAGDTEINGAGRVTAGTLGGAATIKNLHGETTIGEAGGDLRVNSSNGRIFIGVAHAGVDARSAHSGIRVGEVARGTVTLQTGTGDLEVGVRESVAVWFDAHSGLGAVRNTLAPTEEPRATDETVQVRARTRLGDILLHRS</sequence>
<accession>A0A7H8N3G3</accession>